<comment type="caution">
    <text evidence="1">The sequence shown here is derived from an EMBL/GenBank/DDBJ whole genome shotgun (WGS) entry which is preliminary data.</text>
</comment>
<evidence type="ECO:0000313" key="1">
    <source>
        <dbReference type="EMBL" id="CAF2146774.1"/>
    </source>
</evidence>
<name>A0A816XHE9_9BILA</name>
<dbReference type="EMBL" id="CAJOBF010010356">
    <property type="protein sequence ID" value="CAF4290108.1"/>
    <property type="molecule type" value="Genomic_DNA"/>
</dbReference>
<gene>
    <name evidence="2" type="ORF">UXM345_LOCUS32827</name>
    <name evidence="1" type="ORF">XDN619_LOCUS27899</name>
</gene>
<protein>
    <submittedName>
        <fullName evidence="1">Uncharacterized protein</fullName>
    </submittedName>
</protein>
<dbReference type="EMBL" id="CAJNRG010013259">
    <property type="protein sequence ID" value="CAF2146774.1"/>
    <property type="molecule type" value="Genomic_DNA"/>
</dbReference>
<evidence type="ECO:0000313" key="2">
    <source>
        <dbReference type="EMBL" id="CAF4290108.1"/>
    </source>
</evidence>
<evidence type="ECO:0000313" key="3">
    <source>
        <dbReference type="Proteomes" id="UP000663887"/>
    </source>
</evidence>
<dbReference type="Proteomes" id="UP000663887">
    <property type="component" value="Unassembled WGS sequence"/>
</dbReference>
<reference evidence="1" key="1">
    <citation type="submission" date="2021-02" db="EMBL/GenBank/DDBJ databases">
        <authorList>
            <person name="Nowell W R."/>
        </authorList>
    </citation>
    <scope>NUCLEOTIDE SEQUENCE</scope>
</reference>
<accession>A0A816XHE9</accession>
<dbReference type="Proteomes" id="UP000663842">
    <property type="component" value="Unassembled WGS sequence"/>
</dbReference>
<dbReference type="AlphaFoldDB" id="A0A816XHE9"/>
<sequence>MNLKPTNEYKRQRLDKDDRRNELPIWLKLTNEKFRELFRKISSSLSTTTTITVEELQQLVLKMYQDRKYLHEKQLWSTLLKIIEHGLHRWPMMLKQVILSMNIVRNQSIEYLTDEMYSDVVRIYLQKPIIEQIVQHETIVENMLEKYVDDHFHFLDYSYDNDDDEQLNHNTNQIDMIERLVSRKYELDLWKEEIQHLKNYEKQNQWPSSFDYINVGLPSFIETITDHVVRKQLIDQHRQILHEYKSQLLTLLIGMSEVNCSKLQNLFNSDMVLFWKHEHSLPIEERLSETILKSFDQRLNIMTQKVHDIYCYYYHQK</sequence>
<proteinExistence type="predicted"/>
<organism evidence="1 3">
    <name type="scientific">Rotaria magnacalcarata</name>
    <dbReference type="NCBI Taxonomy" id="392030"/>
    <lineage>
        <taxon>Eukaryota</taxon>
        <taxon>Metazoa</taxon>
        <taxon>Spiralia</taxon>
        <taxon>Gnathifera</taxon>
        <taxon>Rotifera</taxon>
        <taxon>Eurotatoria</taxon>
        <taxon>Bdelloidea</taxon>
        <taxon>Philodinida</taxon>
        <taxon>Philodinidae</taxon>
        <taxon>Rotaria</taxon>
    </lineage>
</organism>